<keyword evidence="1" id="KW-0677">Repeat</keyword>
<dbReference type="PROSITE" id="PS51464">
    <property type="entry name" value="SIS"/>
    <property type="match status" value="2"/>
</dbReference>
<dbReference type="CDD" id="cd05008">
    <property type="entry name" value="SIS_GlmS_GlmD_1"/>
    <property type="match status" value="1"/>
</dbReference>
<evidence type="ECO:0000256" key="1">
    <source>
        <dbReference type="ARBA" id="ARBA00022737"/>
    </source>
</evidence>
<dbReference type="PANTHER" id="PTHR10937:SF4">
    <property type="entry name" value="GLUCOSAMINE-6-PHOSPHATE DEAMINASE"/>
    <property type="match status" value="1"/>
</dbReference>
<keyword evidence="4" id="KW-1185">Reference proteome</keyword>
<dbReference type="CDD" id="cd05009">
    <property type="entry name" value="SIS_GlmS_GlmD_2"/>
    <property type="match status" value="1"/>
</dbReference>
<sequence length="358" mass="39438">MSTYSSNAPINQPGLHTLQEILTQTEAWRGALRVVQEKQAALLQLWREGAFSDVLVTGCGSTYYLSLILAPLFQSQLGVRARALPASELLLYPETLLPTTGRTLLIAVSRSGTTSETIQAVRVYRERNGGPMLHIGCYPEAELAQIADLALVVPEGREESVVQTRSFSAMLLAGQALVATLQDGGTLPATQPLIERGEQLIASYHELARHLGHNPEFGRFYFLGSGLRYGMACEVSLKMKEMSLSFSEPFHCMEFRHGPMSMVNEHTLVVCLLSEQAREYELAVLRDLKALGGHILVLSEQKVNDPAIDEQIILASGLPESQRTVFYLPILQLLGYYRALTNGQDPDHPHNLTAVVVL</sequence>
<dbReference type="Proteomes" id="UP000290365">
    <property type="component" value="Chromosome"/>
</dbReference>
<dbReference type="SUPFAM" id="SSF53697">
    <property type="entry name" value="SIS domain"/>
    <property type="match status" value="1"/>
</dbReference>
<gene>
    <name evidence="3" type="ORF">EPA93_33175</name>
</gene>
<feature type="domain" description="SIS" evidence="2">
    <location>
        <begin position="42"/>
        <end position="187"/>
    </location>
</feature>
<reference evidence="3 4" key="1">
    <citation type="submission" date="2019-01" db="EMBL/GenBank/DDBJ databases">
        <title>Ktedonosporobacter rubrisoli SCAWS-G2.</title>
        <authorList>
            <person name="Huang Y."/>
            <person name="Yan B."/>
        </authorList>
    </citation>
    <scope>NUCLEOTIDE SEQUENCE [LARGE SCALE GENOMIC DNA]</scope>
    <source>
        <strain evidence="3 4">SCAWS-G2</strain>
    </source>
</reference>
<dbReference type="InterPro" id="IPR046348">
    <property type="entry name" value="SIS_dom_sf"/>
</dbReference>
<name>A0A4P6JY15_KTERU</name>
<dbReference type="AlphaFoldDB" id="A0A4P6JY15"/>
<dbReference type="RefSeq" id="WP_129891628.1">
    <property type="nucleotide sequence ID" value="NZ_CP035758.1"/>
</dbReference>
<evidence type="ECO:0000313" key="4">
    <source>
        <dbReference type="Proteomes" id="UP000290365"/>
    </source>
</evidence>
<evidence type="ECO:0000259" key="2">
    <source>
        <dbReference type="PROSITE" id="PS51464"/>
    </source>
</evidence>
<evidence type="ECO:0000313" key="3">
    <source>
        <dbReference type="EMBL" id="QBD80564.1"/>
    </source>
</evidence>
<dbReference type="Gene3D" id="3.40.50.10490">
    <property type="entry name" value="Glucose-6-phosphate isomerase like protein, domain 1"/>
    <property type="match status" value="2"/>
</dbReference>
<dbReference type="GO" id="GO:0097367">
    <property type="term" value="F:carbohydrate derivative binding"/>
    <property type="evidence" value="ECO:0007669"/>
    <property type="project" value="InterPro"/>
</dbReference>
<organism evidence="3 4">
    <name type="scientific">Ktedonosporobacter rubrisoli</name>
    <dbReference type="NCBI Taxonomy" id="2509675"/>
    <lineage>
        <taxon>Bacteria</taxon>
        <taxon>Bacillati</taxon>
        <taxon>Chloroflexota</taxon>
        <taxon>Ktedonobacteria</taxon>
        <taxon>Ktedonobacterales</taxon>
        <taxon>Ktedonosporobacteraceae</taxon>
        <taxon>Ktedonosporobacter</taxon>
    </lineage>
</organism>
<dbReference type="PANTHER" id="PTHR10937">
    <property type="entry name" value="GLUCOSAMINE--FRUCTOSE-6-PHOSPHATE AMINOTRANSFERASE, ISOMERIZING"/>
    <property type="match status" value="1"/>
</dbReference>
<dbReference type="GO" id="GO:1901135">
    <property type="term" value="P:carbohydrate derivative metabolic process"/>
    <property type="evidence" value="ECO:0007669"/>
    <property type="project" value="InterPro"/>
</dbReference>
<dbReference type="InterPro" id="IPR001347">
    <property type="entry name" value="SIS_dom"/>
</dbReference>
<proteinExistence type="predicted"/>
<accession>A0A4P6JY15</accession>
<dbReference type="Pfam" id="PF01380">
    <property type="entry name" value="SIS"/>
    <property type="match status" value="2"/>
</dbReference>
<dbReference type="EMBL" id="CP035758">
    <property type="protein sequence ID" value="QBD80564.1"/>
    <property type="molecule type" value="Genomic_DNA"/>
</dbReference>
<feature type="domain" description="SIS" evidence="2">
    <location>
        <begin position="207"/>
        <end position="349"/>
    </location>
</feature>
<dbReference type="InterPro" id="IPR035490">
    <property type="entry name" value="GlmS/FrlB_SIS"/>
</dbReference>
<dbReference type="OrthoDB" id="9779207at2"/>
<protein>
    <submittedName>
        <fullName evidence="3">SIS domain-containing protein</fullName>
    </submittedName>
</protein>
<dbReference type="KEGG" id="kbs:EPA93_33175"/>
<dbReference type="InterPro" id="IPR035466">
    <property type="entry name" value="GlmS/AgaS_SIS"/>
</dbReference>